<evidence type="ECO:0000313" key="6">
    <source>
        <dbReference type="EMBL" id="GMS81272.1"/>
    </source>
</evidence>
<sequence length="124" mass="12657">QSCERSDCSSHGSCLGTKLAPICICDLGYTGLRCETGSNLLGGDSNALCESKDCNGNGLCTGTKAAPTCLCSLGYSGLRCEIAPLCNNLIACSNNGLCLGTAKTFTCLCNLGFTGPHCAQFVGK</sequence>
<keyword evidence="1 4" id="KW-0245">EGF-like domain</keyword>
<dbReference type="AlphaFoldDB" id="A0AAV5SF81"/>
<dbReference type="InterPro" id="IPR051216">
    <property type="entry name" value="Teneurin"/>
</dbReference>
<evidence type="ECO:0000313" key="7">
    <source>
        <dbReference type="Proteomes" id="UP001432027"/>
    </source>
</evidence>
<feature type="domain" description="EGF-like" evidence="5">
    <location>
        <begin position="45"/>
        <end position="81"/>
    </location>
</feature>
<protein>
    <recommendedName>
        <fullName evidence="5">EGF-like domain-containing protein</fullName>
    </recommendedName>
</protein>
<name>A0AAV5SF81_9BILA</name>
<dbReference type="PANTHER" id="PTHR11219">
    <property type="entry name" value="TENEURIN AND N-ACETYLGLUCOSAMINE-1-PHOSPHODIESTER ALPHA-N-ACETYLGLUCOSAMINIDASE"/>
    <property type="match status" value="1"/>
</dbReference>
<evidence type="ECO:0000256" key="1">
    <source>
        <dbReference type="ARBA" id="ARBA00022536"/>
    </source>
</evidence>
<evidence type="ECO:0000259" key="5">
    <source>
        <dbReference type="PROSITE" id="PS50026"/>
    </source>
</evidence>
<dbReference type="EMBL" id="BTSX01000001">
    <property type="protein sequence ID" value="GMS81272.1"/>
    <property type="molecule type" value="Genomic_DNA"/>
</dbReference>
<dbReference type="PROSITE" id="PS01186">
    <property type="entry name" value="EGF_2"/>
    <property type="match status" value="3"/>
</dbReference>
<keyword evidence="7" id="KW-1185">Reference proteome</keyword>
<keyword evidence="3 4" id="KW-1015">Disulfide bond</keyword>
<comment type="caution">
    <text evidence="6">The sequence shown here is derived from an EMBL/GenBank/DDBJ whole genome shotgun (WGS) entry which is preliminary data.</text>
</comment>
<gene>
    <name evidence="6" type="ORF">PENTCL1PPCAC_3447</name>
</gene>
<evidence type="ECO:0000256" key="2">
    <source>
        <dbReference type="ARBA" id="ARBA00022737"/>
    </source>
</evidence>
<feature type="domain" description="EGF-like" evidence="5">
    <location>
        <begin position="82"/>
        <end position="119"/>
    </location>
</feature>
<dbReference type="Pfam" id="PF00008">
    <property type="entry name" value="EGF"/>
    <property type="match status" value="2"/>
</dbReference>
<evidence type="ECO:0000256" key="3">
    <source>
        <dbReference type="ARBA" id="ARBA00023157"/>
    </source>
</evidence>
<accession>A0AAV5SF81</accession>
<feature type="non-terminal residue" evidence="6">
    <location>
        <position position="1"/>
    </location>
</feature>
<dbReference type="PROSITE" id="PS00022">
    <property type="entry name" value="EGF_1"/>
    <property type="match status" value="3"/>
</dbReference>
<dbReference type="PANTHER" id="PTHR11219:SF69">
    <property type="entry name" value="TENEURIN-A"/>
    <property type="match status" value="1"/>
</dbReference>
<feature type="disulfide bond" evidence="4">
    <location>
        <begin position="109"/>
        <end position="118"/>
    </location>
</feature>
<organism evidence="6 7">
    <name type="scientific">Pristionchus entomophagus</name>
    <dbReference type="NCBI Taxonomy" id="358040"/>
    <lineage>
        <taxon>Eukaryota</taxon>
        <taxon>Metazoa</taxon>
        <taxon>Ecdysozoa</taxon>
        <taxon>Nematoda</taxon>
        <taxon>Chromadorea</taxon>
        <taxon>Rhabditida</taxon>
        <taxon>Rhabditina</taxon>
        <taxon>Diplogasteromorpha</taxon>
        <taxon>Diplogasteroidea</taxon>
        <taxon>Neodiplogasteridae</taxon>
        <taxon>Pristionchus</taxon>
    </lineage>
</organism>
<reference evidence="6" key="1">
    <citation type="submission" date="2023-10" db="EMBL/GenBank/DDBJ databases">
        <title>Genome assembly of Pristionchus species.</title>
        <authorList>
            <person name="Yoshida K."/>
            <person name="Sommer R.J."/>
        </authorList>
    </citation>
    <scope>NUCLEOTIDE SEQUENCE</scope>
    <source>
        <strain evidence="6">RS0144</strain>
    </source>
</reference>
<dbReference type="PROSITE" id="PS50026">
    <property type="entry name" value="EGF_3"/>
    <property type="match status" value="3"/>
</dbReference>
<dbReference type="Gene3D" id="2.10.25.10">
    <property type="entry name" value="Laminin"/>
    <property type="match status" value="3"/>
</dbReference>
<dbReference type="InterPro" id="IPR000742">
    <property type="entry name" value="EGF"/>
</dbReference>
<feature type="domain" description="EGF-like" evidence="5">
    <location>
        <begin position="1"/>
        <end position="35"/>
    </location>
</feature>
<feature type="disulfide bond" evidence="4">
    <location>
        <begin position="25"/>
        <end position="34"/>
    </location>
</feature>
<comment type="caution">
    <text evidence="4">Lacks conserved residue(s) required for the propagation of feature annotation.</text>
</comment>
<evidence type="ECO:0000256" key="4">
    <source>
        <dbReference type="PROSITE-ProRule" id="PRU00076"/>
    </source>
</evidence>
<dbReference type="Proteomes" id="UP001432027">
    <property type="component" value="Unassembled WGS sequence"/>
</dbReference>
<dbReference type="SUPFAM" id="SSF57196">
    <property type="entry name" value="EGF/Laminin"/>
    <property type="match status" value="3"/>
</dbReference>
<keyword evidence="2" id="KW-0677">Repeat</keyword>
<feature type="disulfide bond" evidence="4">
    <location>
        <begin position="71"/>
        <end position="80"/>
    </location>
</feature>
<proteinExistence type="predicted"/>
<dbReference type="SMART" id="SM00181">
    <property type="entry name" value="EGF"/>
    <property type="match status" value="3"/>
</dbReference>